<keyword evidence="2 3" id="KW-0175">Coiled coil</keyword>
<reference evidence="5" key="1">
    <citation type="journal article" date="2022" name="Front. Genet.">
        <title>Chromosome-Scale Assembly of the Dendrobium nobile Genome Provides Insights Into the Molecular Mechanism of the Biosynthesis of the Medicinal Active Ingredient of Dendrobium.</title>
        <authorList>
            <person name="Xu Q."/>
            <person name="Niu S.-C."/>
            <person name="Li K.-L."/>
            <person name="Zheng P.-J."/>
            <person name="Zhang X.-J."/>
            <person name="Jia Y."/>
            <person name="Liu Y."/>
            <person name="Niu Y.-X."/>
            <person name="Yu L.-H."/>
            <person name="Chen D.-F."/>
            <person name="Zhang G.-Q."/>
        </authorList>
    </citation>
    <scope>NUCLEOTIDE SEQUENCE</scope>
    <source>
        <tissue evidence="5">Leaf</tissue>
    </source>
</reference>
<feature type="coiled-coil region" evidence="3">
    <location>
        <begin position="779"/>
        <end position="869"/>
    </location>
</feature>
<evidence type="ECO:0000313" key="6">
    <source>
        <dbReference type="Proteomes" id="UP000829196"/>
    </source>
</evidence>
<dbReference type="PANTHER" id="PTHR31580:SF4">
    <property type="entry name" value="FILAMENT-LIKE PLANT PROTEIN 6"/>
    <property type="match status" value="1"/>
</dbReference>
<gene>
    <name evidence="5" type="ORF">KFK09_018345</name>
</gene>
<dbReference type="SMR" id="A0A8T3AU53"/>
<evidence type="ECO:0000256" key="3">
    <source>
        <dbReference type="SAM" id="Coils"/>
    </source>
</evidence>
<dbReference type="OrthoDB" id="1926355at2759"/>
<feature type="compositionally biased region" description="Low complexity" evidence="4">
    <location>
        <begin position="518"/>
        <end position="527"/>
    </location>
</feature>
<organism evidence="5 6">
    <name type="scientific">Dendrobium nobile</name>
    <name type="common">Orchid</name>
    <dbReference type="NCBI Taxonomy" id="94219"/>
    <lineage>
        <taxon>Eukaryota</taxon>
        <taxon>Viridiplantae</taxon>
        <taxon>Streptophyta</taxon>
        <taxon>Embryophyta</taxon>
        <taxon>Tracheophyta</taxon>
        <taxon>Spermatophyta</taxon>
        <taxon>Magnoliopsida</taxon>
        <taxon>Liliopsida</taxon>
        <taxon>Asparagales</taxon>
        <taxon>Orchidaceae</taxon>
        <taxon>Epidendroideae</taxon>
        <taxon>Malaxideae</taxon>
        <taxon>Dendrobiinae</taxon>
        <taxon>Dendrobium</taxon>
    </lineage>
</organism>
<sequence>MMDRRSWPWKKKPSEKVLAAADLVSASLSTSTGPQTEQDDAKIVKYVQIALESYIHLSGLQDLVKTLNEKLSSAQSEMIIKDNLVKQHAKVAEEAVSGWEKAEAEALALKQQLENTTLLKLAAEERSSHLDGAIKECMKQLRNVKEESEVKLHDVIIAKTKQWEIVRADLEAKLHDFDQELLKASADNSILSRSLQERSNLLMKFSEEKSQADAQIEVLKNNIQSCERELSSIKYELHVVTKELEIRNEEKNMSVRYAEVANRQHLEDVKKITKLEAECQRLRGLVRKKLPGPAALAQMKLEVENLGRDYGDNRLRWSPAKGSNAHPFDTTLENFQQVQKENEFLSAQILAMEEELKMLKEALSDRNSELQASRKICSKHANKLRNMDTHLLLLNQQKSHSKFSTEVLFENESNPPSLTSISEDGIDEETNYSESRATAVISELSHYKKDKDVSKDNKEENSHYLELMDDFLEMERLACLSTEVDKDMNRSDGVKLVKEDTLPMDHCLKKGDAKEENNANSESLSNSTADPASKVDIPFLKLKSRIISTFESHIHESNVEKILEDFDHIIQDARETLPRHSFVRERNGFTEDLSEQSSCQQDVNEIIDVGISSRNSCGPCTKFNNVSDQDLKNAIAYVHGFLVSLCKEVAEIQANSSTGINGKCKKIEEFSDYIDRIIRNKISLHDFLLDLTRILHEACNLRFLLGTWKGNEGESNSADFIDKETLLENQVTQYEAIDESLSGVSSLVTHSFSFADVEGSLDAGFRIQATLPAFSFGDFENLKLEKEKVEVDLARCNEMLNQTKSTLAEVDQQLSEFKSELASCQKSNSLAETQLKCMAESYKMLERRNEELEAELGHWRAKAETLDNELQLERRSHQDDIVKYNELQVQIERNRKCSTSSFPYCGANTKTQQEREIAAAAEKLAECQENIIHLGRQLHAMRNPAEQMDSSTSNSLQLIDFVLKDERNAGCLKPPVLFSPLHPDHTIPENLITSVTEYSSRESPLNGYNSHMNLSDTEQTPFSKSPITPRHQKQKVYRSSSSSSPSNALPEKHGRGFRKLFSRGKGEQ</sequence>
<evidence type="ECO:0008006" key="7">
    <source>
        <dbReference type="Google" id="ProtNLM"/>
    </source>
</evidence>
<dbReference type="EMBL" id="JAGYWB010000013">
    <property type="protein sequence ID" value="KAI0500136.1"/>
    <property type="molecule type" value="Genomic_DNA"/>
</dbReference>
<proteinExistence type="inferred from homology"/>
<feature type="region of interest" description="Disordered" evidence="4">
    <location>
        <begin position="510"/>
        <end position="530"/>
    </location>
</feature>
<evidence type="ECO:0000256" key="2">
    <source>
        <dbReference type="ARBA" id="ARBA00023054"/>
    </source>
</evidence>
<evidence type="ECO:0000313" key="5">
    <source>
        <dbReference type="EMBL" id="KAI0500136.1"/>
    </source>
</evidence>
<evidence type="ECO:0000256" key="4">
    <source>
        <dbReference type="SAM" id="MobiDB-lite"/>
    </source>
</evidence>
<name>A0A8T3AU53_DENNO</name>
<accession>A0A8T3AU53</accession>
<comment type="caution">
    <text evidence="5">The sequence shown here is derived from an EMBL/GenBank/DDBJ whole genome shotgun (WGS) entry which is preliminary data.</text>
</comment>
<evidence type="ECO:0000256" key="1">
    <source>
        <dbReference type="ARBA" id="ARBA00005921"/>
    </source>
</evidence>
<protein>
    <recommendedName>
        <fullName evidence="7">Filament-like plant protein 4</fullName>
    </recommendedName>
</protein>
<keyword evidence="6" id="KW-1185">Reference proteome</keyword>
<dbReference type="AlphaFoldDB" id="A0A8T3AU53"/>
<dbReference type="Pfam" id="PF05911">
    <property type="entry name" value="FPP"/>
    <property type="match status" value="1"/>
</dbReference>
<dbReference type="InterPro" id="IPR008587">
    <property type="entry name" value="FPP_plant"/>
</dbReference>
<dbReference type="PANTHER" id="PTHR31580">
    <property type="entry name" value="FILAMENT-LIKE PLANT PROTEIN 4"/>
    <property type="match status" value="1"/>
</dbReference>
<feature type="coiled-coil region" evidence="3">
    <location>
        <begin position="335"/>
        <end position="373"/>
    </location>
</feature>
<comment type="similarity">
    <text evidence="1">Belongs to the FPP family.</text>
</comment>
<dbReference type="Proteomes" id="UP000829196">
    <property type="component" value="Unassembled WGS sequence"/>
</dbReference>
<feature type="region of interest" description="Disordered" evidence="4">
    <location>
        <begin position="1001"/>
        <end position="1068"/>
    </location>
</feature>
<feature type="coiled-coil region" evidence="3">
    <location>
        <begin position="167"/>
        <end position="236"/>
    </location>
</feature>
<feature type="compositionally biased region" description="Polar residues" evidence="4">
    <location>
        <begin position="1001"/>
        <end position="1026"/>
    </location>
</feature>